<protein>
    <submittedName>
        <fullName evidence="11">Do family serine endopeptidase</fullName>
    </submittedName>
</protein>
<feature type="active site" description="Charge relay system" evidence="6">
    <location>
        <position position="149"/>
    </location>
</feature>
<dbReference type="EMBL" id="SJSA01000001">
    <property type="protein sequence ID" value="TGG40855.1"/>
    <property type="molecule type" value="Genomic_DNA"/>
</dbReference>
<feature type="chain" id="PRO_5021222209" evidence="9">
    <location>
        <begin position="24"/>
        <end position="516"/>
    </location>
</feature>
<dbReference type="PROSITE" id="PS50106">
    <property type="entry name" value="PDZ"/>
    <property type="match status" value="1"/>
</dbReference>
<dbReference type="SUPFAM" id="SSF50494">
    <property type="entry name" value="Trypsin-like serine proteases"/>
    <property type="match status" value="1"/>
</dbReference>
<dbReference type="InterPro" id="IPR009003">
    <property type="entry name" value="Peptidase_S1_PA"/>
</dbReference>
<evidence type="ECO:0000313" key="11">
    <source>
        <dbReference type="EMBL" id="TGG40855.1"/>
    </source>
</evidence>
<evidence type="ECO:0000259" key="10">
    <source>
        <dbReference type="PROSITE" id="PS50106"/>
    </source>
</evidence>
<dbReference type="SMART" id="SM00228">
    <property type="entry name" value="PDZ"/>
    <property type="match status" value="2"/>
</dbReference>
<dbReference type="Proteomes" id="UP000297635">
    <property type="component" value="Unassembled WGS sequence"/>
</dbReference>
<evidence type="ECO:0000256" key="1">
    <source>
        <dbReference type="ARBA" id="ARBA00022670"/>
    </source>
</evidence>
<dbReference type="InterPro" id="IPR036034">
    <property type="entry name" value="PDZ_sf"/>
</dbReference>
<keyword evidence="12" id="KW-1185">Reference proteome</keyword>
<evidence type="ECO:0000256" key="8">
    <source>
        <dbReference type="SAM" id="MobiDB-lite"/>
    </source>
</evidence>
<dbReference type="GeneID" id="82149993"/>
<dbReference type="AlphaFoldDB" id="A0A4Z0VAP4"/>
<feature type="region of interest" description="Disordered" evidence="8">
    <location>
        <begin position="108"/>
        <end position="132"/>
    </location>
</feature>
<feature type="binding site" evidence="7">
    <location>
        <begin position="256"/>
        <end position="258"/>
    </location>
    <ligand>
        <name>substrate</name>
    </ligand>
</feature>
<evidence type="ECO:0000256" key="7">
    <source>
        <dbReference type="PIRSR" id="PIRSR611782-2"/>
    </source>
</evidence>
<dbReference type="PRINTS" id="PR00834">
    <property type="entry name" value="PROTEASES2C"/>
</dbReference>
<dbReference type="NCBIfam" id="TIGR02037">
    <property type="entry name" value="degP_htrA_DO"/>
    <property type="match status" value="1"/>
</dbReference>
<gene>
    <name evidence="11" type="ORF">EZ315_09345</name>
</gene>
<evidence type="ECO:0000256" key="3">
    <source>
        <dbReference type="ARBA" id="ARBA00022737"/>
    </source>
</evidence>
<comment type="caution">
    <text evidence="11">The sequence shown here is derived from an EMBL/GenBank/DDBJ whole genome shotgun (WGS) entry which is preliminary data.</text>
</comment>
<reference evidence="11 12" key="1">
    <citation type="submission" date="2019-02" db="EMBL/GenBank/DDBJ databases">
        <title>Isolation and identification of novel species under the genus Muribaculum.</title>
        <authorList>
            <person name="Miyake S."/>
            <person name="Ding Y."/>
            <person name="Low A."/>
            <person name="Soh M."/>
            <person name="Seedorf H."/>
        </authorList>
    </citation>
    <scope>NUCLEOTIDE SEQUENCE [LARGE SCALE GENOMIC DNA]</scope>
    <source>
        <strain evidence="11 12">TLL-A3</strain>
    </source>
</reference>
<dbReference type="InterPro" id="IPR001478">
    <property type="entry name" value="PDZ"/>
</dbReference>
<organism evidence="11 12">
    <name type="scientific">Duncaniella freteri</name>
    <dbReference type="NCBI Taxonomy" id="2530391"/>
    <lineage>
        <taxon>Bacteria</taxon>
        <taxon>Pseudomonadati</taxon>
        <taxon>Bacteroidota</taxon>
        <taxon>Bacteroidia</taxon>
        <taxon>Bacteroidales</taxon>
        <taxon>Muribaculaceae</taxon>
        <taxon>Duncaniella</taxon>
    </lineage>
</organism>
<dbReference type="PANTHER" id="PTHR43343">
    <property type="entry name" value="PEPTIDASE S12"/>
    <property type="match status" value="1"/>
</dbReference>
<proteinExistence type="predicted"/>
<evidence type="ECO:0000256" key="6">
    <source>
        <dbReference type="PIRSR" id="PIRSR611782-1"/>
    </source>
</evidence>
<keyword evidence="3" id="KW-0677">Repeat</keyword>
<accession>A0A4Z0VAP4</accession>
<dbReference type="Gene3D" id="2.30.42.10">
    <property type="match status" value="2"/>
</dbReference>
<keyword evidence="2 9" id="KW-0732">Signal</keyword>
<feature type="signal peptide" evidence="9">
    <location>
        <begin position="1"/>
        <end position="23"/>
    </location>
</feature>
<feature type="active site" description="Charge relay system" evidence="6">
    <location>
        <position position="258"/>
    </location>
</feature>
<evidence type="ECO:0000256" key="5">
    <source>
        <dbReference type="ARBA" id="ARBA00022825"/>
    </source>
</evidence>
<feature type="domain" description="PDZ" evidence="10">
    <location>
        <begin position="313"/>
        <end position="395"/>
    </location>
</feature>
<evidence type="ECO:0000256" key="9">
    <source>
        <dbReference type="SAM" id="SignalP"/>
    </source>
</evidence>
<keyword evidence="5" id="KW-0720">Serine protease</keyword>
<feature type="binding site" evidence="7">
    <location>
        <position position="149"/>
    </location>
    <ligand>
        <name>substrate</name>
    </ligand>
</feature>
<name>A0A4Z0VAP4_9BACT</name>
<dbReference type="GO" id="GO:0004252">
    <property type="term" value="F:serine-type endopeptidase activity"/>
    <property type="evidence" value="ECO:0007669"/>
    <property type="project" value="InterPro"/>
</dbReference>
<evidence type="ECO:0000313" key="12">
    <source>
        <dbReference type="Proteomes" id="UP000297635"/>
    </source>
</evidence>
<keyword evidence="4" id="KW-0378">Hydrolase</keyword>
<dbReference type="InterPro" id="IPR001940">
    <property type="entry name" value="Peptidase_S1C"/>
</dbReference>
<evidence type="ECO:0000256" key="2">
    <source>
        <dbReference type="ARBA" id="ARBA00022729"/>
    </source>
</evidence>
<dbReference type="SUPFAM" id="SSF50156">
    <property type="entry name" value="PDZ domain-like"/>
    <property type="match status" value="1"/>
</dbReference>
<feature type="binding site" evidence="7">
    <location>
        <position position="179"/>
    </location>
    <ligand>
        <name>substrate</name>
    </ligand>
</feature>
<dbReference type="InterPro" id="IPR051201">
    <property type="entry name" value="Chloro_Bact_Ser_Proteases"/>
</dbReference>
<dbReference type="Pfam" id="PF13180">
    <property type="entry name" value="PDZ_2"/>
    <property type="match status" value="1"/>
</dbReference>
<dbReference type="Gene3D" id="2.40.10.120">
    <property type="match status" value="1"/>
</dbReference>
<dbReference type="InterPro" id="IPR011782">
    <property type="entry name" value="Pept_S1C_Do"/>
</dbReference>
<dbReference type="Pfam" id="PF13365">
    <property type="entry name" value="Trypsin_2"/>
    <property type="match status" value="1"/>
</dbReference>
<keyword evidence="1" id="KW-0645">Protease</keyword>
<dbReference type="GO" id="GO:0006508">
    <property type="term" value="P:proteolysis"/>
    <property type="evidence" value="ECO:0007669"/>
    <property type="project" value="UniProtKB-KW"/>
</dbReference>
<feature type="active site" description="Charge relay system" evidence="6">
    <location>
        <position position="179"/>
    </location>
</feature>
<dbReference type="PANTHER" id="PTHR43343:SF3">
    <property type="entry name" value="PROTEASE DO-LIKE 8, CHLOROPLASTIC"/>
    <property type="match status" value="1"/>
</dbReference>
<dbReference type="RefSeq" id="WP_135471812.1">
    <property type="nucleotide sequence ID" value="NZ_CASGTF010000032.1"/>
</dbReference>
<sequence length="516" mass="54435">MKLSGKIILLAAGTAILSSALTAGVMKEAFSSRDDFSVATADAGVNGNQGGFYTVGLSPATTTDFTQAAESSINGVVSIKSYITPRQRSQGYGGGFFIDPFEYFFGSPRGNRRQQPQQPQQEPDQDMEPSGLGSGVIISADGYIVTNNHVIDEAERLQVTLNDNRSFDATVIGSDPTTDIALIKIDAENLPIIPMGDSETLKVGEWVLAVGNPFGFTSTVTAGIVSAKGRSIGGSTGSKPMGIESYIQTDAAVNPGNSGGALVNLNGDLIGINTAIYSQTGNYAGYSFAVPTSIVKKVVSDLRQYGAVQRAILGIVIQNLTGDLAKDKGIKSVTKGVYVQSFSEGRSSAREGGIEAGDVIIAINGVPTDNVAQLQEQVVKHRPGDKINVELIRDNSKKTVVVTLLNLQGTTNVTKANDFTDLGCAFKKVDASTLKQLGISGGVQVVDLKAGIVREAGVRQGFIITSINEMRVASPADVEKIYHALMKAEVNDRIMILRGVYPTGKRGLYALDLVGE</sequence>
<evidence type="ECO:0000256" key="4">
    <source>
        <dbReference type="ARBA" id="ARBA00022801"/>
    </source>
</evidence>